<dbReference type="eggNOG" id="COG1680">
    <property type="taxonomic scope" value="Bacteria"/>
</dbReference>
<accession>A0A068NKV0</accession>
<dbReference type="KEGG" id="fgi:OP10G_0728"/>
<feature type="domain" description="Beta-lactamase-related" evidence="1">
    <location>
        <begin position="32"/>
        <end position="292"/>
    </location>
</feature>
<evidence type="ECO:0000259" key="1">
    <source>
        <dbReference type="Pfam" id="PF00144"/>
    </source>
</evidence>
<dbReference type="OrthoDB" id="9773047at2"/>
<dbReference type="InterPro" id="IPR001466">
    <property type="entry name" value="Beta-lactam-related"/>
</dbReference>
<gene>
    <name evidence="2" type="ORF">OP10G_0728</name>
</gene>
<name>A0A068NKV0_FIMGI</name>
<organism evidence="2 3">
    <name type="scientific">Fimbriimonas ginsengisoli Gsoil 348</name>
    <dbReference type="NCBI Taxonomy" id="661478"/>
    <lineage>
        <taxon>Bacteria</taxon>
        <taxon>Bacillati</taxon>
        <taxon>Armatimonadota</taxon>
        <taxon>Fimbriimonadia</taxon>
        <taxon>Fimbriimonadales</taxon>
        <taxon>Fimbriimonadaceae</taxon>
        <taxon>Fimbriimonas</taxon>
    </lineage>
</organism>
<dbReference type="Pfam" id="PF00144">
    <property type="entry name" value="Beta-lactamase"/>
    <property type="match status" value="1"/>
</dbReference>
<evidence type="ECO:0000313" key="3">
    <source>
        <dbReference type="Proteomes" id="UP000027982"/>
    </source>
</evidence>
<reference evidence="2 3" key="1">
    <citation type="journal article" date="2014" name="PLoS ONE">
        <title>The first complete genome sequence of the class fimbriimonadia in the phylum armatimonadetes.</title>
        <authorList>
            <person name="Hu Z.Y."/>
            <person name="Wang Y.Z."/>
            <person name="Im W.T."/>
            <person name="Wang S.Y."/>
            <person name="Zhao G.P."/>
            <person name="Zheng H.J."/>
            <person name="Quan Z.X."/>
        </authorList>
    </citation>
    <scope>NUCLEOTIDE SEQUENCE [LARGE SCALE GENOMIC DNA]</scope>
    <source>
        <strain evidence="2">Gsoil 348</strain>
    </source>
</reference>
<dbReference type="Gene3D" id="3.40.710.10">
    <property type="entry name" value="DD-peptidase/beta-lactamase superfamily"/>
    <property type="match status" value="1"/>
</dbReference>
<sequence length="463" mass="50795">MAPASPESLGIPSAAISALLDSAADSNIELHSLMVLRHGKVAAAGWWDPYRRNDVHLLYSLSKSFTSTAIGLAASEGRLTLDDKVVTFFPEALPDIPSENLMAMRVRDLLTMASGHAADTFGPLMWDSDDWARGFLAIPVEHEPGTHFVYNTGATYMLSRILRSVSGENLTDYLRPRLFDPLGIDEATSLKDPAGTDLGGTGLSITTESIAKFGQLLLQDGVWEGKRLLPEGWVDEASWPHVSNGDDPNSDWAQGYGYQFWRCRHGAYRGDGAFGQNCIVVPEKDAVFVTTARADDLQALLNLFWTHLLPALGEALPEDPIAHATLQNHLDNLYMHPPMGGGFSPISETISGRTYEDTDGGTYRFQFIGDRCRVHALGHVIEAGLGDYVRGETSFDSKEPRPVATWARWTEDDVLTIRIQDTKTPLNTVLTCRFGDGVRVELRRSGTFMPAEGPVFEGRSEPS</sequence>
<protein>
    <submittedName>
        <fullName evidence="2">Beta-lactamase</fullName>
    </submittedName>
</protein>
<dbReference type="InterPro" id="IPR012338">
    <property type="entry name" value="Beta-lactam/transpept-like"/>
</dbReference>
<dbReference type="Proteomes" id="UP000027982">
    <property type="component" value="Chromosome"/>
</dbReference>
<dbReference type="RefSeq" id="WP_025227257.1">
    <property type="nucleotide sequence ID" value="NZ_CP007139.1"/>
</dbReference>
<dbReference type="HOGENOM" id="CLU_030169_3_1_0"/>
<dbReference type="AlphaFoldDB" id="A0A068NKV0"/>
<keyword evidence="3" id="KW-1185">Reference proteome</keyword>
<dbReference type="SUPFAM" id="SSF56601">
    <property type="entry name" value="beta-lactamase/transpeptidase-like"/>
    <property type="match status" value="1"/>
</dbReference>
<dbReference type="PANTHER" id="PTHR43283:SF7">
    <property type="entry name" value="BETA-LACTAMASE-RELATED DOMAIN-CONTAINING PROTEIN"/>
    <property type="match status" value="1"/>
</dbReference>
<dbReference type="STRING" id="661478.OP10G_0728"/>
<dbReference type="PANTHER" id="PTHR43283">
    <property type="entry name" value="BETA-LACTAMASE-RELATED"/>
    <property type="match status" value="1"/>
</dbReference>
<proteinExistence type="predicted"/>
<evidence type="ECO:0000313" key="2">
    <source>
        <dbReference type="EMBL" id="AIE84096.1"/>
    </source>
</evidence>
<dbReference type="InterPro" id="IPR050789">
    <property type="entry name" value="Diverse_Enzym_Activities"/>
</dbReference>
<dbReference type="EMBL" id="CP007139">
    <property type="protein sequence ID" value="AIE84096.1"/>
    <property type="molecule type" value="Genomic_DNA"/>
</dbReference>